<keyword evidence="2" id="KW-1185">Reference proteome</keyword>
<organism evidence="1 2">
    <name type="scientific">Symbiodinium microadriaticum</name>
    <name type="common">Dinoflagellate</name>
    <name type="synonym">Zooxanthella microadriatica</name>
    <dbReference type="NCBI Taxonomy" id="2951"/>
    <lineage>
        <taxon>Eukaryota</taxon>
        <taxon>Sar</taxon>
        <taxon>Alveolata</taxon>
        <taxon>Dinophyceae</taxon>
        <taxon>Suessiales</taxon>
        <taxon>Symbiodiniaceae</taxon>
        <taxon>Symbiodinium</taxon>
    </lineage>
</organism>
<proteinExistence type="predicted"/>
<dbReference type="AlphaFoldDB" id="A0A1Q9EGA1"/>
<evidence type="ECO:0000313" key="2">
    <source>
        <dbReference type="Proteomes" id="UP000186817"/>
    </source>
</evidence>
<dbReference type="OrthoDB" id="10508508at2759"/>
<gene>
    <name evidence="1" type="ORF">AK812_SmicGene10234</name>
</gene>
<dbReference type="EMBL" id="LSRX01000159">
    <property type="protein sequence ID" value="OLQ06466.1"/>
    <property type="molecule type" value="Genomic_DNA"/>
</dbReference>
<protein>
    <submittedName>
        <fullName evidence="1">Uncharacterized protein</fullName>
    </submittedName>
</protein>
<evidence type="ECO:0000313" key="1">
    <source>
        <dbReference type="EMBL" id="OLQ06466.1"/>
    </source>
</evidence>
<dbReference type="Proteomes" id="UP000186817">
    <property type="component" value="Unassembled WGS sequence"/>
</dbReference>
<accession>A0A1Q9EGA1</accession>
<reference evidence="1 2" key="1">
    <citation type="submission" date="2016-02" db="EMBL/GenBank/DDBJ databases">
        <title>Genome analysis of coral dinoflagellate symbionts highlights evolutionary adaptations to a symbiotic lifestyle.</title>
        <authorList>
            <person name="Aranda M."/>
            <person name="Li Y."/>
            <person name="Liew Y.J."/>
            <person name="Baumgarten S."/>
            <person name="Simakov O."/>
            <person name="Wilson M."/>
            <person name="Piel J."/>
            <person name="Ashoor H."/>
            <person name="Bougouffa S."/>
            <person name="Bajic V.B."/>
            <person name="Ryu T."/>
            <person name="Ravasi T."/>
            <person name="Bayer T."/>
            <person name="Micklem G."/>
            <person name="Kim H."/>
            <person name="Bhak J."/>
            <person name="Lajeunesse T.C."/>
            <person name="Voolstra C.R."/>
        </authorList>
    </citation>
    <scope>NUCLEOTIDE SEQUENCE [LARGE SCALE GENOMIC DNA]</scope>
    <source>
        <strain evidence="1 2">CCMP2467</strain>
    </source>
</reference>
<name>A0A1Q9EGA1_SYMMI</name>
<sequence length="99" mass="10715">MGRGSAEGAPVDKPLRLKRRTDGITALGRALRWQRALQLVLEESAPDIFVFNAGVASLGRASHGAQAVKEAGMGEIEPANYELDSTQKRFKRHCATTLP</sequence>
<comment type="caution">
    <text evidence="1">The sequence shown here is derived from an EMBL/GenBank/DDBJ whole genome shotgun (WGS) entry which is preliminary data.</text>
</comment>